<protein>
    <recommendedName>
        <fullName evidence="1">YqaJ viral recombinase domain-containing protein</fullName>
    </recommendedName>
</protein>
<organism evidence="2">
    <name type="scientific">viral metagenome</name>
    <dbReference type="NCBI Taxonomy" id="1070528"/>
    <lineage>
        <taxon>unclassified sequences</taxon>
        <taxon>metagenomes</taxon>
        <taxon>organismal metagenomes</taxon>
    </lineage>
</organism>
<dbReference type="Pfam" id="PF09588">
    <property type="entry name" value="YqaJ"/>
    <property type="match status" value="1"/>
</dbReference>
<dbReference type="InterPro" id="IPR011335">
    <property type="entry name" value="Restrct_endonuc-II-like"/>
</dbReference>
<sequence length="456" mass="53846">MSNKYQGGFYSAILKSKKSEEENEKEVCSNYEYSVVPCKPKKKSGPRFAPYGTQWIHDKQVDDEITKKVERITKIVDKLMKIEYPAQRSKEWFDLRDLLISASDGGCLLGVNKYELPYKFYIKKLRGSTFKTNDACYHGKKYEAVATKIYEYRRNVKVEEFGLVRHKKYSFLGASPDGIVGRYKCDGKTRSCDTGRMLEIKVPFKRRISHTGEVKGTICPIYYWVQVQLQLECCDLEVADFWQCTINEYSSKDEFISDTSVDEPFRSFKTGLEKGVLIQILPIEKFKEINEDNYDQIIYDNASFIYPSSIEMSPEQCDKWVSDTLYNLNETHPTYVYNKVIYWKLCDSHCSEIERDREWFEESLPIFEHRWQQIMYLREHKDIANIILDYIDTLPETEKEKEKKNKIALEIFEYVCNPPDESDKKKQKEYARYIDSLIEKTEKAHELMEETESEDD</sequence>
<evidence type="ECO:0000259" key="1">
    <source>
        <dbReference type="Pfam" id="PF09588"/>
    </source>
</evidence>
<dbReference type="CDD" id="cd22343">
    <property type="entry name" value="PDDEXK_lambda_exonuclease-like"/>
    <property type="match status" value="1"/>
</dbReference>
<dbReference type="PANTHER" id="PTHR46609:SF6">
    <property type="entry name" value="EXONUCLEASE, PHAGE-TYPE_RECB, C-TERMINAL DOMAIN-CONTAINING PROTEIN-RELATED"/>
    <property type="match status" value="1"/>
</dbReference>
<name>A0A6C0EBB9_9ZZZZ</name>
<accession>A0A6C0EBB9</accession>
<dbReference type="InterPro" id="IPR051703">
    <property type="entry name" value="NF-kappa-B_Signaling_Reg"/>
</dbReference>
<dbReference type="InterPro" id="IPR017482">
    <property type="entry name" value="Lambda-type_endonuclease"/>
</dbReference>
<dbReference type="InterPro" id="IPR011604">
    <property type="entry name" value="PDDEXK-like_dom_sf"/>
</dbReference>
<dbReference type="InterPro" id="IPR019080">
    <property type="entry name" value="YqaJ_viral_recombinase"/>
</dbReference>
<feature type="domain" description="YqaJ viral recombinase" evidence="1">
    <location>
        <begin position="91"/>
        <end position="235"/>
    </location>
</feature>
<dbReference type="Gene3D" id="3.90.320.10">
    <property type="match status" value="1"/>
</dbReference>
<reference evidence="2" key="1">
    <citation type="journal article" date="2020" name="Nature">
        <title>Giant virus diversity and host interactions through global metagenomics.</title>
        <authorList>
            <person name="Schulz F."/>
            <person name="Roux S."/>
            <person name="Paez-Espino D."/>
            <person name="Jungbluth S."/>
            <person name="Walsh D.A."/>
            <person name="Denef V.J."/>
            <person name="McMahon K.D."/>
            <person name="Konstantinidis K.T."/>
            <person name="Eloe-Fadrosh E.A."/>
            <person name="Kyrpides N.C."/>
            <person name="Woyke T."/>
        </authorList>
    </citation>
    <scope>NUCLEOTIDE SEQUENCE</scope>
    <source>
        <strain evidence="2">GVMAG-M-3300023179-27</strain>
    </source>
</reference>
<evidence type="ECO:0000313" key="2">
    <source>
        <dbReference type="EMBL" id="QHT25911.1"/>
    </source>
</evidence>
<dbReference type="PANTHER" id="PTHR46609">
    <property type="entry name" value="EXONUCLEASE, PHAGE-TYPE/RECB, C-TERMINAL DOMAIN-CONTAINING PROTEIN"/>
    <property type="match status" value="1"/>
</dbReference>
<proteinExistence type="predicted"/>
<dbReference type="AlphaFoldDB" id="A0A6C0EBB9"/>
<dbReference type="NCBIfam" id="TIGR03033">
    <property type="entry name" value="phage_rel_nuc"/>
    <property type="match status" value="1"/>
</dbReference>
<dbReference type="SUPFAM" id="SSF52980">
    <property type="entry name" value="Restriction endonuclease-like"/>
    <property type="match status" value="1"/>
</dbReference>
<dbReference type="EMBL" id="MN739776">
    <property type="protein sequence ID" value="QHT25911.1"/>
    <property type="molecule type" value="Genomic_DNA"/>
</dbReference>